<sequence length="77" mass="9011">MILDRIVLGLTSSRIREKLIQEGDKLTLEKAIKVARTFEYAQSQMKSMENKEKDISALQRRQMRKLQQRIAKLCSSE</sequence>
<accession>A0A9D4RHE4</accession>
<dbReference type="Proteomes" id="UP000828390">
    <property type="component" value="Unassembled WGS sequence"/>
</dbReference>
<proteinExistence type="predicted"/>
<protein>
    <submittedName>
        <fullName evidence="2">Uncharacterized protein</fullName>
    </submittedName>
</protein>
<name>A0A9D4RHE4_DREPO</name>
<feature type="coiled-coil region" evidence="1">
    <location>
        <begin position="41"/>
        <end position="68"/>
    </location>
</feature>
<organism evidence="2 3">
    <name type="scientific">Dreissena polymorpha</name>
    <name type="common">Zebra mussel</name>
    <name type="synonym">Mytilus polymorpha</name>
    <dbReference type="NCBI Taxonomy" id="45954"/>
    <lineage>
        <taxon>Eukaryota</taxon>
        <taxon>Metazoa</taxon>
        <taxon>Spiralia</taxon>
        <taxon>Lophotrochozoa</taxon>
        <taxon>Mollusca</taxon>
        <taxon>Bivalvia</taxon>
        <taxon>Autobranchia</taxon>
        <taxon>Heteroconchia</taxon>
        <taxon>Euheterodonta</taxon>
        <taxon>Imparidentia</taxon>
        <taxon>Neoheterodontei</taxon>
        <taxon>Myida</taxon>
        <taxon>Dreissenoidea</taxon>
        <taxon>Dreissenidae</taxon>
        <taxon>Dreissena</taxon>
    </lineage>
</organism>
<evidence type="ECO:0000313" key="2">
    <source>
        <dbReference type="EMBL" id="KAH3868364.1"/>
    </source>
</evidence>
<keyword evidence="3" id="KW-1185">Reference proteome</keyword>
<keyword evidence="1" id="KW-0175">Coiled coil</keyword>
<gene>
    <name evidence="2" type="ORF">DPMN_031508</name>
</gene>
<evidence type="ECO:0000256" key="1">
    <source>
        <dbReference type="SAM" id="Coils"/>
    </source>
</evidence>
<reference evidence="2" key="2">
    <citation type="submission" date="2020-11" db="EMBL/GenBank/DDBJ databases">
        <authorList>
            <person name="McCartney M.A."/>
            <person name="Auch B."/>
            <person name="Kono T."/>
            <person name="Mallez S."/>
            <person name="Becker A."/>
            <person name="Gohl D.M."/>
            <person name="Silverstein K.A.T."/>
            <person name="Koren S."/>
            <person name="Bechman K.B."/>
            <person name="Herman A."/>
            <person name="Abrahante J.E."/>
            <person name="Garbe J."/>
        </authorList>
    </citation>
    <scope>NUCLEOTIDE SEQUENCE</scope>
    <source>
        <strain evidence="2">Duluth1</strain>
        <tissue evidence="2">Whole animal</tissue>
    </source>
</reference>
<reference evidence="2" key="1">
    <citation type="journal article" date="2019" name="bioRxiv">
        <title>The Genome of the Zebra Mussel, Dreissena polymorpha: A Resource for Invasive Species Research.</title>
        <authorList>
            <person name="McCartney M.A."/>
            <person name="Auch B."/>
            <person name="Kono T."/>
            <person name="Mallez S."/>
            <person name="Zhang Y."/>
            <person name="Obille A."/>
            <person name="Becker A."/>
            <person name="Abrahante J.E."/>
            <person name="Garbe J."/>
            <person name="Badalamenti J.P."/>
            <person name="Herman A."/>
            <person name="Mangelson H."/>
            <person name="Liachko I."/>
            <person name="Sullivan S."/>
            <person name="Sone E.D."/>
            <person name="Koren S."/>
            <person name="Silverstein K.A.T."/>
            <person name="Beckman K.B."/>
            <person name="Gohl D.M."/>
        </authorList>
    </citation>
    <scope>NUCLEOTIDE SEQUENCE</scope>
    <source>
        <strain evidence="2">Duluth1</strain>
        <tissue evidence="2">Whole animal</tissue>
    </source>
</reference>
<dbReference type="EMBL" id="JAIWYP010000002">
    <property type="protein sequence ID" value="KAH3868364.1"/>
    <property type="molecule type" value="Genomic_DNA"/>
</dbReference>
<comment type="caution">
    <text evidence="2">The sequence shown here is derived from an EMBL/GenBank/DDBJ whole genome shotgun (WGS) entry which is preliminary data.</text>
</comment>
<evidence type="ECO:0000313" key="3">
    <source>
        <dbReference type="Proteomes" id="UP000828390"/>
    </source>
</evidence>
<dbReference type="AlphaFoldDB" id="A0A9D4RHE4"/>